<evidence type="ECO:0000313" key="1">
    <source>
        <dbReference type="EMBL" id="KAA8544560.1"/>
    </source>
</evidence>
<sequence>MKWSKDDASSCGEKADKRCVTRGRHGDNDLVVELDFEAEVSVAEWSVGLRSSRLDFRSSCIRVGRCRSELHADVVVVGFLYSAVSVENRGWWWCYAIMGL</sequence>
<keyword evidence="2" id="KW-1185">Reference proteome</keyword>
<proteinExistence type="predicted"/>
<evidence type="ECO:0000313" key="2">
    <source>
        <dbReference type="Proteomes" id="UP000325577"/>
    </source>
</evidence>
<gene>
    <name evidence="1" type="ORF">F0562_022581</name>
</gene>
<reference evidence="1 2" key="1">
    <citation type="submission" date="2019-09" db="EMBL/GenBank/DDBJ databases">
        <title>A chromosome-level genome assembly of the Chinese tupelo Nyssa sinensis.</title>
        <authorList>
            <person name="Yang X."/>
            <person name="Kang M."/>
            <person name="Yang Y."/>
            <person name="Xiong H."/>
            <person name="Wang M."/>
            <person name="Zhang Z."/>
            <person name="Wang Z."/>
            <person name="Wu H."/>
            <person name="Ma T."/>
            <person name="Liu J."/>
            <person name="Xi Z."/>
        </authorList>
    </citation>
    <scope>NUCLEOTIDE SEQUENCE [LARGE SCALE GENOMIC DNA]</scope>
    <source>
        <strain evidence="1">J267</strain>
        <tissue evidence="1">Leaf</tissue>
    </source>
</reference>
<name>A0A5J5BR35_9ASTE</name>
<organism evidence="1 2">
    <name type="scientific">Nyssa sinensis</name>
    <dbReference type="NCBI Taxonomy" id="561372"/>
    <lineage>
        <taxon>Eukaryota</taxon>
        <taxon>Viridiplantae</taxon>
        <taxon>Streptophyta</taxon>
        <taxon>Embryophyta</taxon>
        <taxon>Tracheophyta</taxon>
        <taxon>Spermatophyta</taxon>
        <taxon>Magnoliopsida</taxon>
        <taxon>eudicotyledons</taxon>
        <taxon>Gunneridae</taxon>
        <taxon>Pentapetalae</taxon>
        <taxon>asterids</taxon>
        <taxon>Cornales</taxon>
        <taxon>Nyssaceae</taxon>
        <taxon>Nyssa</taxon>
    </lineage>
</organism>
<dbReference type="AlphaFoldDB" id="A0A5J5BR35"/>
<protein>
    <submittedName>
        <fullName evidence="1">Uncharacterized protein</fullName>
    </submittedName>
</protein>
<dbReference type="Proteomes" id="UP000325577">
    <property type="component" value="Linkage Group LG11"/>
</dbReference>
<accession>A0A5J5BR35</accession>
<dbReference type="EMBL" id="CM018034">
    <property type="protein sequence ID" value="KAA8544560.1"/>
    <property type="molecule type" value="Genomic_DNA"/>
</dbReference>